<evidence type="ECO:0000313" key="2">
    <source>
        <dbReference type="EMBL" id="MED6264010.1"/>
    </source>
</evidence>
<protein>
    <submittedName>
        <fullName evidence="2">Uncharacterized protein</fullName>
    </submittedName>
</protein>
<gene>
    <name evidence="2" type="ORF">CHARACLAT_010295</name>
</gene>
<keyword evidence="3" id="KW-1185">Reference proteome</keyword>
<dbReference type="EMBL" id="JAHUTJ010000653">
    <property type="protein sequence ID" value="MED6264010.1"/>
    <property type="molecule type" value="Genomic_DNA"/>
</dbReference>
<dbReference type="Proteomes" id="UP001352852">
    <property type="component" value="Unassembled WGS sequence"/>
</dbReference>
<comment type="caution">
    <text evidence="2">The sequence shown here is derived from an EMBL/GenBank/DDBJ whole genome shotgun (WGS) entry which is preliminary data.</text>
</comment>
<feature type="region of interest" description="Disordered" evidence="1">
    <location>
        <begin position="59"/>
        <end position="81"/>
    </location>
</feature>
<dbReference type="Gene3D" id="3.30.420.10">
    <property type="entry name" value="Ribonuclease H-like superfamily/Ribonuclease H"/>
    <property type="match status" value="1"/>
</dbReference>
<organism evidence="2 3">
    <name type="scientific">Characodon lateralis</name>
    <dbReference type="NCBI Taxonomy" id="208331"/>
    <lineage>
        <taxon>Eukaryota</taxon>
        <taxon>Metazoa</taxon>
        <taxon>Chordata</taxon>
        <taxon>Craniata</taxon>
        <taxon>Vertebrata</taxon>
        <taxon>Euteleostomi</taxon>
        <taxon>Actinopterygii</taxon>
        <taxon>Neopterygii</taxon>
        <taxon>Teleostei</taxon>
        <taxon>Neoteleostei</taxon>
        <taxon>Acanthomorphata</taxon>
        <taxon>Ovalentaria</taxon>
        <taxon>Atherinomorphae</taxon>
        <taxon>Cyprinodontiformes</taxon>
        <taxon>Goodeidae</taxon>
        <taxon>Characodon</taxon>
    </lineage>
</organism>
<sequence>MGQWYDWHTKGQVYDKKNIIPIERTLIMRAVFLLSLMDSQRYQDIFRKNMMQNVDKLNRGDHWPFQQDNHPGHTSRSTRKKYPATSYSGAVLRDLKEAIAAMKLLNITEKGQRFPSRGVRSLSPSNNNIF</sequence>
<proteinExistence type="predicted"/>
<evidence type="ECO:0000256" key="1">
    <source>
        <dbReference type="SAM" id="MobiDB-lite"/>
    </source>
</evidence>
<feature type="compositionally biased region" description="Polar residues" evidence="1">
    <location>
        <begin position="66"/>
        <end position="75"/>
    </location>
</feature>
<accession>A0ABU7CQK7</accession>
<reference evidence="2 3" key="1">
    <citation type="submission" date="2021-06" db="EMBL/GenBank/DDBJ databases">
        <authorList>
            <person name="Palmer J.M."/>
        </authorList>
    </citation>
    <scope>NUCLEOTIDE SEQUENCE [LARGE SCALE GENOMIC DNA]</scope>
    <source>
        <strain evidence="2 3">CL_MEX2019</strain>
        <tissue evidence="2">Muscle</tissue>
    </source>
</reference>
<name>A0ABU7CQK7_9TELE</name>
<dbReference type="InterPro" id="IPR036397">
    <property type="entry name" value="RNaseH_sf"/>
</dbReference>
<evidence type="ECO:0000313" key="3">
    <source>
        <dbReference type="Proteomes" id="UP001352852"/>
    </source>
</evidence>